<organism evidence="2 3">
    <name type="scientific">Liparis tanakae</name>
    <name type="common">Tanaka's snailfish</name>
    <dbReference type="NCBI Taxonomy" id="230148"/>
    <lineage>
        <taxon>Eukaryota</taxon>
        <taxon>Metazoa</taxon>
        <taxon>Chordata</taxon>
        <taxon>Craniata</taxon>
        <taxon>Vertebrata</taxon>
        <taxon>Euteleostomi</taxon>
        <taxon>Actinopterygii</taxon>
        <taxon>Neopterygii</taxon>
        <taxon>Teleostei</taxon>
        <taxon>Neoteleostei</taxon>
        <taxon>Acanthomorphata</taxon>
        <taxon>Eupercaria</taxon>
        <taxon>Perciformes</taxon>
        <taxon>Cottioidei</taxon>
        <taxon>Cottales</taxon>
        <taxon>Liparidae</taxon>
        <taxon>Liparis</taxon>
    </lineage>
</organism>
<evidence type="ECO:0000313" key="2">
    <source>
        <dbReference type="EMBL" id="TNN52656.1"/>
    </source>
</evidence>
<dbReference type="Proteomes" id="UP000314294">
    <property type="component" value="Unassembled WGS sequence"/>
</dbReference>
<evidence type="ECO:0000256" key="1">
    <source>
        <dbReference type="SAM" id="MobiDB-lite"/>
    </source>
</evidence>
<protein>
    <submittedName>
        <fullName evidence="2">Uncharacterized protein</fullName>
    </submittedName>
</protein>
<comment type="caution">
    <text evidence="2">The sequence shown here is derived from an EMBL/GenBank/DDBJ whole genome shotgun (WGS) entry which is preliminary data.</text>
</comment>
<accession>A0A4Z2GGQ3</accession>
<dbReference type="EMBL" id="SRLO01000539">
    <property type="protein sequence ID" value="TNN52656.1"/>
    <property type="molecule type" value="Genomic_DNA"/>
</dbReference>
<evidence type="ECO:0000313" key="3">
    <source>
        <dbReference type="Proteomes" id="UP000314294"/>
    </source>
</evidence>
<dbReference type="AlphaFoldDB" id="A0A4Z2GGQ3"/>
<sequence length="92" mass="10001">MLMSLDEASMRATTTPSRPFKASANSSHSGNRAWDFVLSCPTLNESDRYLGLALEKPTTVSSSEASAWLKSAMRSSADPALLFSHVKMDAEF</sequence>
<feature type="region of interest" description="Disordered" evidence="1">
    <location>
        <begin position="1"/>
        <end position="32"/>
    </location>
</feature>
<keyword evidence="3" id="KW-1185">Reference proteome</keyword>
<gene>
    <name evidence="2" type="ORF">EYF80_037107</name>
</gene>
<reference evidence="2 3" key="1">
    <citation type="submission" date="2019-03" db="EMBL/GenBank/DDBJ databases">
        <title>First draft genome of Liparis tanakae, snailfish: a comprehensive survey of snailfish specific genes.</title>
        <authorList>
            <person name="Kim W."/>
            <person name="Song I."/>
            <person name="Jeong J.-H."/>
            <person name="Kim D."/>
            <person name="Kim S."/>
            <person name="Ryu S."/>
            <person name="Song J.Y."/>
            <person name="Lee S.K."/>
        </authorList>
    </citation>
    <scope>NUCLEOTIDE SEQUENCE [LARGE SCALE GENOMIC DNA]</scope>
    <source>
        <tissue evidence="2">Muscle</tissue>
    </source>
</reference>
<feature type="compositionally biased region" description="Polar residues" evidence="1">
    <location>
        <begin position="11"/>
        <end position="30"/>
    </location>
</feature>
<name>A0A4Z2GGQ3_9TELE</name>
<proteinExistence type="predicted"/>